<feature type="non-terminal residue" evidence="2">
    <location>
        <position position="39"/>
    </location>
</feature>
<dbReference type="Pfam" id="PF24924">
    <property type="entry name" value="DUF7745"/>
    <property type="match status" value="1"/>
</dbReference>
<name>A0A392WCA0_9FABA</name>
<evidence type="ECO:0000313" key="2">
    <source>
        <dbReference type="EMBL" id="MCI97443.1"/>
    </source>
</evidence>
<evidence type="ECO:0000259" key="1">
    <source>
        <dbReference type="Pfam" id="PF24924"/>
    </source>
</evidence>
<proteinExistence type="predicted"/>
<comment type="caution">
    <text evidence="2">The sequence shown here is derived from an EMBL/GenBank/DDBJ whole genome shotgun (WGS) entry which is preliminary data.</text>
</comment>
<dbReference type="InterPro" id="IPR056647">
    <property type="entry name" value="DUF7745"/>
</dbReference>
<protein>
    <recommendedName>
        <fullName evidence="1">DUF7745 domain-containing protein</fullName>
    </recommendedName>
</protein>
<dbReference type="EMBL" id="LXQA011443396">
    <property type="protein sequence ID" value="MCI97443.1"/>
    <property type="molecule type" value="Genomic_DNA"/>
</dbReference>
<reference evidence="2 3" key="1">
    <citation type="journal article" date="2018" name="Front. Plant Sci.">
        <title>Red Clover (Trifolium pratense) and Zigzag Clover (T. medium) - A Picture of Genomic Similarities and Differences.</title>
        <authorList>
            <person name="Dluhosova J."/>
            <person name="Istvanek J."/>
            <person name="Nedelnik J."/>
            <person name="Repkova J."/>
        </authorList>
    </citation>
    <scope>NUCLEOTIDE SEQUENCE [LARGE SCALE GENOMIC DNA]</scope>
    <source>
        <strain evidence="3">cv. 10/8</strain>
        <tissue evidence="2">Leaf</tissue>
    </source>
</reference>
<evidence type="ECO:0000313" key="3">
    <source>
        <dbReference type="Proteomes" id="UP000265520"/>
    </source>
</evidence>
<sequence>MVTKVSLSEKDVVWYSRPVDSTKVLLQCGNFLNVPLVGT</sequence>
<dbReference type="Proteomes" id="UP000265520">
    <property type="component" value="Unassembled WGS sequence"/>
</dbReference>
<organism evidence="2 3">
    <name type="scientific">Trifolium medium</name>
    <dbReference type="NCBI Taxonomy" id="97028"/>
    <lineage>
        <taxon>Eukaryota</taxon>
        <taxon>Viridiplantae</taxon>
        <taxon>Streptophyta</taxon>
        <taxon>Embryophyta</taxon>
        <taxon>Tracheophyta</taxon>
        <taxon>Spermatophyta</taxon>
        <taxon>Magnoliopsida</taxon>
        <taxon>eudicotyledons</taxon>
        <taxon>Gunneridae</taxon>
        <taxon>Pentapetalae</taxon>
        <taxon>rosids</taxon>
        <taxon>fabids</taxon>
        <taxon>Fabales</taxon>
        <taxon>Fabaceae</taxon>
        <taxon>Papilionoideae</taxon>
        <taxon>50 kb inversion clade</taxon>
        <taxon>NPAAA clade</taxon>
        <taxon>Hologalegina</taxon>
        <taxon>IRL clade</taxon>
        <taxon>Trifolieae</taxon>
        <taxon>Trifolium</taxon>
    </lineage>
</organism>
<keyword evidence="3" id="KW-1185">Reference proteome</keyword>
<feature type="domain" description="DUF7745" evidence="1">
    <location>
        <begin position="5"/>
        <end position="39"/>
    </location>
</feature>
<dbReference type="AlphaFoldDB" id="A0A392WCA0"/>
<accession>A0A392WCA0</accession>